<feature type="region of interest" description="Disordered" evidence="2">
    <location>
        <begin position="1183"/>
        <end position="1211"/>
    </location>
</feature>
<evidence type="ECO:0000313" key="3">
    <source>
        <dbReference type="EMBL" id="OAX37058.1"/>
    </source>
</evidence>
<protein>
    <submittedName>
        <fullName evidence="3">WD40 repeat-like protein</fullName>
    </submittedName>
</protein>
<feature type="region of interest" description="Disordered" evidence="2">
    <location>
        <begin position="1096"/>
        <end position="1115"/>
    </location>
</feature>
<name>A0A1B7MWR3_9AGAM</name>
<feature type="region of interest" description="Disordered" evidence="2">
    <location>
        <begin position="1053"/>
        <end position="1076"/>
    </location>
</feature>
<feature type="region of interest" description="Disordered" evidence="2">
    <location>
        <begin position="390"/>
        <end position="418"/>
    </location>
</feature>
<dbReference type="STRING" id="1314800.A0A1B7MWR3"/>
<feature type="compositionally biased region" description="Basic and acidic residues" evidence="2">
    <location>
        <begin position="434"/>
        <end position="443"/>
    </location>
</feature>
<keyword evidence="1" id="KW-0853">WD repeat</keyword>
<feature type="compositionally biased region" description="Polar residues" evidence="2">
    <location>
        <begin position="1143"/>
        <end position="1170"/>
    </location>
</feature>
<evidence type="ECO:0000256" key="1">
    <source>
        <dbReference type="PROSITE-ProRule" id="PRU00221"/>
    </source>
</evidence>
<feature type="repeat" description="WD" evidence="1">
    <location>
        <begin position="621"/>
        <end position="653"/>
    </location>
</feature>
<dbReference type="PROSITE" id="PS50294">
    <property type="entry name" value="WD_REPEATS_REGION"/>
    <property type="match status" value="5"/>
</dbReference>
<dbReference type="SMART" id="SM00320">
    <property type="entry name" value="WD40"/>
    <property type="match status" value="13"/>
</dbReference>
<feature type="compositionally biased region" description="Basic and acidic residues" evidence="2">
    <location>
        <begin position="1054"/>
        <end position="1064"/>
    </location>
</feature>
<evidence type="ECO:0000313" key="4">
    <source>
        <dbReference type="Proteomes" id="UP000092154"/>
    </source>
</evidence>
<dbReference type="GO" id="GO:0016251">
    <property type="term" value="F:RNA polymerase II general transcription initiation factor activity"/>
    <property type="evidence" value="ECO:0007669"/>
    <property type="project" value="TreeGrafter"/>
</dbReference>
<dbReference type="SUPFAM" id="SSF50978">
    <property type="entry name" value="WD40 repeat-like"/>
    <property type="match status" value="2"/>
</dbReference>
<feature type="repeat" description="WD" evidence="1">
    <location>
        <begin position="664"/>
        <end position="696"/>
    </location>
</feature>
<dbReference type="EMBL" id="KV448375">
    <property type="protein sequence ID" value="OAX37058.1"/>
    <property type="molecule type" value="Genomic_DNA"/>
</dbReference>
<dbReference type="PANTHER" id="PTHR19879">
    <property type="entry name" value="TRANSCRIPTION INITIATION FACTOR TFIID"/>
    <property type="match status" value="1"/>
</dbReference>
<dbReference type="InterPro" id="IPR036322">
    <property type="entry name" value="WD40_repeat_dom_sf"/>
</dbReference>
<gene>
    <name evidence="3" type="ORF">K503DRAFT_857602</name>
</gene>
<feature type="repeat" description="WD" evidence="1">
    <location>
        <begin position="875"/>
        <end position="909"/>
    </location>
</feature>
<dbReference type="PANTHER" id="PTHR19879:SF9">
    <property type="entry name" value="TRANSCRIPTION INITIATION FACTOR TFIID SUBUNIT 5"/>
    <property type="match status" value="1"/>
</dbReference>
<evidence type="ECO:0000256" key="2">
    <source>
        <dbReference type="SAM" id="MobiDB-lite"/>
    </source>
</evidence>
<feature type="compositionally biased region" description="Basic and acidic residues" evidence="2">
    <location>
        <begin position="397"/>
        <end position="415"/>
    </location>
</feature>
<dbReference type="OrthoDB" id="10251741at2759"/>
<dbReference type="Pfam" id="PF00400">
    <property type="entry name" value="WD40"/>
    <property type="match status" value="10"/>
</dbReference>
<organism evidence="3 4">
    <name type="scientific">Rhizopogon vinicolor AM-OR11-026</name>
    <dbReference type="NCBI Taxonomy" id="1314800"/>
    <lineage>
        <taxon>Eukaryota</taxon>
        <taxon>Fungi</taxon>
        <taxon>Dikarya</taxon>
        <taxon>Basidiomycota</taxon>
        <taxon>Agaricomycotina</taxon>
        <taxon>Agaricomycetes</taxon>
        <taxon>Agaricomycetidae</taxon>
        <taxon>Boletales</taxon>
        <taxon>Suillineae</taxon>
        <taxon>Rhizopogonaceae</taxon>
        <taxon>Rhizopogon</taxon>
    </lineage>
</organism>
<accession>A0A1B7MWR3</accession>
<dbReference type="InterPro" id="IPR015943">
    <property type="entry name" value="WD40/YVTN_repeat-like_dom_sf"/>
</dbReference>
<dbReference type="InterPro" id="IPR001680">
    <property type="entry name" value="WD40_rpt"/>
</dbReference>
<feature type="compositionally biased region" description="Polar residues" evidence="2">
    <location>
        <begin position="1105"/>
        <end position="1115"/>
    </location>
</feature>
<dbReference type="Gene3D" id="2.130.10.10">
    <property type="entry name" value="YVTN repeat-like/Quinoprotein amine dehydrogenase"/>
    <property type="match status" value="4"/>
</dbReference>
<feature type="compositionally biased region" description="Low complexity" evidence="2">
    <location>
        <begin position="1188"/>
        <end position="1198"/>
    </location>
</feature>
<feature type="repeat" description="WD" evidence="1">
    <location>
        <begin position="71"/>
        <end position="103"/>
    </location>
</feature>
<dbReference type="Proteomes" id="UP000092154">
    <property type="component" value="Unassembled WGS sequence"/>
</dbReference>
<dbReference type="CDD" id="cd00200">
    <property type="entry name" value="WD40"/>
    <property type="match status" value="2"/>
</dbReference>
<dbReference type="InParanoid" id="A0A1B7MWR3"/>
<dbReference type="AlphaFoldDB" id="A0A1B7MWR3"/>
<feature type="repeat" description="WD" evidence="1">
    <location>
        <begin position="706"/>
        <end position="747"/>
    </location>
</feature>
<feature type="region of interest" description="Disordered" evidence="2">
    <location>
        <begin position="1"/>
        <end position="24"/>
    </location>
</feature>
<dbReference type="GO" id="GO:0006367">
    <property type="term" value="P:transcription initiation at RNA polymerase II promoter"/>
    <property type="evidence" value="ECO:0007669"/>
    <property type="project" value="TreeGrafter"/>
</dbReference>
<reference evidence="3 4" key="1">
    <citation type="submission" date="2016-06" db="EMBL/GenBank/DDBJ databases">
        <title>Comparative genomics of the ectomycorrhizal sister species Rhizopogon vinicolor and Rhizopogon vesiculosus (Basidiomycota: Boletales) reveals a divergence of the mating type B locus.</title>
        <authorList>
            <consortium name="DOE Joint Genome Institute"/>
            <person name="Mujic A.B."/>
            <person name="Kuo A."/>
            <person name="Tritt A."/>
            <person name="Lipzen A."/>
            <person name="Chen C."/>
            <person name="Johnson J."/>
            <person name="Sharma A."/>
            <person name="Barry K."/>
            <person name="Grigoriev I.V."/>
            <person name="Spatafora J.W."/>
        </authorList>
    </citation>
    <scope>NUCLEOTIDE SEQUENCE [LARGE SCALE GENOMIC DNA]</scope>
    <source>
        <strain evidence="3 4">AM-OR11-026</strain>
    </source>
</reference>
<keyword evidence="4" id="KW-1185">Reference proteome</keyword>
<feature type="repeat" description="WD" evidence="1">
    <location>
        <begin position="28"/>
        <end position="69"/>
    </location>
</feature>
<dbReference type="GO" id="GO:0005669">
    <property type="term" value="C:transcription factor TFIID complex"/>
    <property type="evidence" value="ECO:0007669"/>
    <property type="project" value="TreeGrafter"/>
</dbReference>
<feature type="region of interest" description="Disordered" evidence="2">
    <location>
        <begin position="432"/>
        <end position="489"/>
    </location>
</feature>
<feature type="region of interest" description="Disordered" evidence="2">
    <location>
        <begin position="1135"/>
        <end position="1170"/>
    </location>
</feature>
<dbReference type="PROSITE" id="PS50082">
    <property type="entry name" value="WD_REPEATS_2"/>
    <property type="match status" value="7"/>
</dbReference>
<feature type="region of interest" description="Disordered" evidence="2">
    <location>
        <begin position="925"/>
        <end position="972"/>
    </location>
</feature>
<sequence length="1232" mass="134141">MSQLPRNPTPEETVLPMQSKTPTAKHKFEGHEGEIYSFVFLHDNVHVVSGSWDGTMRKWNCETGRLVGEPWNGKGKGILALALSPDGKTIACGKVDGSVQRWDTDGKMIESIWTGHSGWMQSLSWSPSGGHIASGSNDGTILIREAESGKVEVGPIKTNQGHVWSLAYSPLGDRIASGGGNTLCICDSNTGKLLVRPIKGLGSCVESVVWSLDGRKLYSASDSFSGTLLHRLEHDHALTSVALSPKHNVLLWDAESHKPLGEPFRQEDHKQLRCVSFSRDGQYLAYGGDANNITLWTVQDISPQFTVSFLNDNATNPFARPGGDDIMQEEHDDSCVNFFASSQSSPTPAPTDPSRRCRLQNIFSNLSVFRSLVNLSMGLQERLKRRFYVHTPTNSKQGERTPEGRVGGREKRGKDVGLPACSANITPCTVKGKRREELPDDKFPPAALDSDDNRKLWTSPIGARGKRTASGKNSPAKISCGPSPKVTEAHTNSISNAGPYLHAGPVHTHTSSQSVFTIIHVLVSSGNRAGSGKSRAPVFAILSFLTELKLKAGLFLSVIQGDPPHYRDSVNGQARERTDGTRFKPEYTRRRTVMNQLPENPTPEGTASPMQFKTPTMKHKFEGHEEAIWSFIFLHDNVHVVSGSRDGTMRKWNCEIGRLVGEPWKGEGRGILALALSPNGKTIACGRVDGSVQRWDTDGKMIESIWVGHSGSVRSLSWSPSGGHIASGSYDGTILIREAESGKVEVGPIKTNQGHVWSLAYSPLGDRIASGGDNTICIWDSNTGNLLVGPIKDLGYGVTPVVWSLDGSKLYSASDFFARVFDSVSGTLLHRLEHDHLLASVALSPRHNVLACVGISGVAQLWDTESHKPLAQPFRQGHHKQLRCVSFSRDEQYLAYSGDDNKITLWTVQGIAPQLTVHSPMSKIQDVTQEETQPEPPSSSFLNGDEIMEEGGNDPYDNFFASSQSSLTPAPCDPFRKRRLQNIFSNFSVLRPLVNQSTGLRERLKRPFRVHAPANNKRAGRTPEGKVRGGEECGKDVDLSPCSANITPCAIEQNNDKGKQREELPVGTDTPPPDDTFSLVALDSDDNRKLWKSLMGAQGKGTASGKKSSANMTCNPSPEVVEVYAVRGFQRLVYTPKRRKQSPAITPSQGGSARAPTSSHTVTGQPGSSSQYITAYAGQHLPAAGGLSSHPPQSSSPHYTTIYDADEGSDSDSSIQGEWNKFLLKICYPCGR</sequence>
<proteinExistence type="predicted"/>
<feature type="repeat" description="WD" evidence="1">
    <location>
        <begin position="113"/>
        <end position="154"/>
    </location>
</feature>